<sequence>MWSEAQFKLEDGTEVKGTIVSVGSNFVEVLLADTNSQENETTLALDREGKEVDIEEESSTDKREHPIGRTWIFSIDKIAHVEVSNEKPH</sequence>
<proteinExistence type="predicted"/>
<evidence type="ECO:0000313" key="1">
    <source>
        <dbReference type="EMBL" id="MFC5604318.1"/>
    </source>
</evidence>
<organism evidence="1 2">
    <name type="scientific">Sporosarcina koreensis</name>
    <dbReference type="NCBI Taxonomy" id="334735"/>
    <lineage>
        <taxon>Bacteria</taxon>
        <taxon>Bacillati</taxon>
        <taxon>Bacillota</taxon>
        <taxon>Bacilli</taxon>
        <taxon>Bacillales</taxon>
        <taxon>Caryophanaceae</taxon>
        <taxon>Sporosarcina</taxon>
    </lineage>
</organism>
<accession>A0ABW0U100</accession>
<name>A0ABW0U100_9BACL</name>
<dbReference type="EMBL" id="JBHSNP010000027">
    <property type="protein sequence ID" value="MFC5604318.1"/>
    <property type="molecule type" value="Genomic_DNA"/>
</dbReference>
<evidence type="ECO:0000313" key="2">
    <source>
        <dbReference type="Proteomes" id="UP001596071"/>
    </source>
</evidence>
<keyword evidence="2" id="KW-1185">Reference proteome</keyword>
<protein>
    <submittedName>
        <fullName evidence="1">Uncharacterized protein</fullName>
    </submittedName>
</protein>
<reference evidence="2" key="1">
    <citation type="journal article" date="2019" name="Int. J. Syst. Evol. Microbiol.">
        <title>The Global Catalogue of Microorganisms (GCM) 10K type strain sequencing project: providing services to taxonomists for standard genome sequencing and annotation.</title>
        <authorList>
            <consortium name="The Broad Institute Genomics Platform"/>
            <consortium name="The Broad Institute Genome Sequencing Center for Infectious Disease"/>
            <person name="Wu L."/>
            <person name="Ma J."/>
        </authorList>
    </citation>
    <scope>NUCLEOTIDE SEQUENCE [LARGE SCALE GENOMIC DNA]</scope>
    <source>
        <strain evidence="2">KACC 11299</strain>
    </source>
</reference>
<comment type="caution">
    <text evidence="1">The sequence shown here is derived from an EMBL/GenBank/DDBJ whole genome shotgun (WGS) entry which is preliminary data.</text>
</comment>
<dbReference type="RefSeq" id="WP_381445949.1">
    <property type="nucleotide sequence ID" value="NZ_JBHSNP010000027.1"/>
</dbReference>
<gene>
    <name evidence="1" type="ORF">ACFPTP_13895</name>
</gene>
<dbReference type="Proteomes" id="UP001596071">
    <property type="component" value="Unassembled WGS sequence"/>
</dbReference>